<evidence type="ECO:0000313" key="2">
    <source>
        <dbReference type="Proteomes" id="UP000198583"/>
    </source>
</evidence>
<name>A0A1I6CYP1_9PSEU</name>
<sequence length="47" mass="5248">MNATTLNKPDAMVHFACLPHTWSRSHGRASRMTAIGRLTNAIMLPNR</sequence>
<organism evidence="1 2">
    <name type="scientific">Lentzea waywayandensis</name>
    <dbReference type="NCBI Taxonomy" id="84724"/>
    <lineage>
        <taxon>Bacteria</taxon>
        <taxon>Bacillati</taxon>
        <taxon>Actinomycetota</taxon>
        <taxon>Actinomycetes</taxon>
        <taxon>Pseudonocardiales</taxon>
        <taxon>Pseudonocardiaceae</taxon>
        <taxon>Lentzea</taxon>
    </lineage>
</organism>
<dbReference type="STRING" id="84724.SAMN04488564_101578"/>
<accession>A0A1I6CYP1</accession>
<protein>
    <submittedName>
        <fullName evidence="1">Uncharacterized protein</fullName>
    </submittedName>
</protein>
<reference evidence="2" key="1">
    <citation type="submission" date="2016-10" db="EMBL/GenBank/DDBJ databases">
        <authorList>
            <person name="Varghese N."/>
            <person name="Submissions S."/>
        </authorList>
    </citation>
    <scope>NUCLEOTIDE SEQUENCE [LARGE SCALE GENOMIC DNA]</scope>
    <source>
        <strain evidence="2">DSM 44232</strain>
    </source>
</reference>
<gene>
    <name evidence="1" type="ORF">SAMN04488564_101578</name>
</gene>
<keyword evidence="2" id="KW-1185">Reference proteome</keyword>
<dbReference type="EMBL" id="FOYL01000001">
    <property type="protein sequence ID" value="SFQ98163.1"/>
    <property type="molecule type" value="Genomic_DNA"/>
</dbReference>
<dbReference type="AlphaFoldDB" id="A0A1I6CYP1"/>
<evidence type="ECO:0000313" key="1">
    <source>
        <dbReference type="EMBL" id="SFQ98163.1"/>
    </source>
</evidence>
<dbReference type="Proteomes" id="UP000198583">
    <property type="component" value="Unassembled WGS sequence"/>
</dbReference>
<proteinExistence type="predicted"/>